<dbReference type="SUPFAM" id="SSF52833">
    <property type="entry name" value="Thioredoxin-like"/>
    <property type="match status" value="1"/>
</dbReference>
<keyword evidence="6" id="KW-0560">Oxidoreductase</keyword>
<evidence type="ECO:0000256" key="11">
    <source>
        <dbReference type="SAM" id="SignalP"/>
    </source>
</evidence>
<dbReference type="Gene3D" id="3.40.30.10">
    <property type="entry name" value="Glutaredoxin"/>
    <property type="match status" value="1"/>
</dbReference>
<dbReference type="GO" id="GO:0016491">
    <property type="term" value="F:oxidoreductase activity"/>
    <property type="evidence" value="ECO:0007669"/>
    <property type="project" value="UniProtKB-KW"/>
</dbReference>
<evidence type="ECO:0000256" key="8">
    <source>
        <dbReference type="ARBA" id="ARBA00023157"/>
    </source>
</evidence>
<dbReference type="Gene3D" id="1.20.1440.130">
    <property type="entry name" value="VKOR domain"/>
    <property type="match status" value="1"/>
</dbReference>
<keyword evidence="3 10" id="KW-0812">Transmembrane</keyword>
<reference evidence="14" key="1">
    <citation type="journal article" date="2023" name="Commun. Biol.">
        <title>Genome analysis of Parmales, the sister group of diatoms, reveals the evolutionary specialization of diatoms from phago-mixotrophs to photoautotrophs.</title>
        <authorList>
            <person name="Ban H."/>
            <person name="Sato S."/>
            <person name="Yoshikawa S."/>
            <person name="Yamada K."/>
            <person name="Nakamura Y."/>
            <person name="Ichinomiya M."/>
            <person name="Sato N."/>
            <person name="Blanc-Mathieu R."/>
            <person name="Endo H."/>
            <person name="Kuwata A."/>
            <person name="Ogata H."/>
        </authorList>
    </citation>
    <scope>NUCLEOTIDE SEQUENCE [LARGE SCALE GENOMIC DNA]</scope>
    <source>
        <strain evidence="14">NIES 3700</strain>
    </source>
</reference>
<evidence type="ECO:0000256" key="5">
    <source>
        <dbReference type="ARBA" id="ARBA00022989"/>
    </source>
</evidence>
<dbReference type="InterPro" id="IPR038354">
    <property type="entry name" value="VKOR_sf"/>
</dbReference>
<sequence length="364" mass="40067">MRSSLRCLVVGLLFFHSLPTLSFNLPSLPHHHAPLLTPRRQPTFLHLKQPPSTPLPPPPPAITFFSAVGALDTLYLTLQKAVPQSTAIQSISKLCPPSMGDCANTVLSSPFSTLTIGSISLPLSLFGFVTYLFVLTQTLSPNPNPTLLKITFQVLTLISLSLSLLLTFYFRVPCTFCIISILSSLISSYYGLTWLNTSTTTSKTLPMSMLTFIMSGLLVFASEKPSVTNALPGLGEESITAGKVVDKETRYTPPKITEVTSKESLNLLKRLKTLNAKSYGAYWCSHCFDQKQMLGSKFYDFVEYKECASDGVGWTKEGCLIDGKKLKGYPTWVIGGQKIEGERYFNELLEIVDNIEKGLPAESD</sequence>
<feature type="domain" description="Vitamin K epoxide reductase" evidence="12">
    <location>
        <begin position="55"/>
        <end position="195"/>
    </location>
</feature>
<evidence type="ECO:0000256" key="3">
    <source>
        <dbReference type="ARBA" id="ARBA00022692"/>
    </source>
</evidence>
<dbReference type="Proteomes" id="UP001165122">
    <property type="component" value="Unassembled WGS sequence"/>
</dbReference>
<dbReference type="OrthoDB" id="343052at2759"/>
<comment type="subcellular location">
    <subcellularLocation>
        <location evidence="1">Membrane</location>
        <topology evidence="1">Multi-pass membrane protein</topology>
    </subcellularLocation>
</comment>
<keyword evidence="5 10" id="KW-1133">Transmembrane helix</keyword>
<evidence type="ECO:0000256" key="7">
    <source>
        <dbReference type="ARBA" id="ARBA00023136"/>
    </source>
</evidence>
<keyword evidence="9" id="KW-0676">Redox-active center</keyword>
<dbReference type="EMBL" id="BRXW01000395">
    <property type="protein sequence ID" value="GMH50464.1"/>
    <property type="molecule type" value="Genomic_DNA"/>
</dbReference>
<feature type="chain" id="PRO_5040965974" description="Vitamin K epoxide reductase domain-containing protein" evidence="11">
    <location>
        <begin position="23"/>
        <end position="364"/>
    </location>
</feature>
<evidence type="ECO:0000256" key="9">
    <source>
        <dbReference type="ARBA" id="ARBA00023284"/>
    </source>
</evidence>
<comment type="similarity">
    <text evidence="2">Belongs to the VKOR family.</text>
</comment>
<keyword evidence="4" id="KW-0874">Quinone</keyword>
<dbReference type="InterPro" id="IPR036249">
    <property type="entry name" value="Thioredoxin-like_sf"/>
</dbReference>
<accession>A0A9W7DNQ9</accession>
<dbReference type="GO" id="GO:0048038">
    <property type="term" value="F:quinone binding"/>
    <property type="evidence" value="ECO:0007669"/>
    <property type="project" value="UniProtKB-KW"/>
</dbReference>
<keyword evidence="7 10" id="KW-0472">Membrane</keyword>
<comment type="caution">
    <text evidence="13">The sequence shown here is derived from an EMBL/GenBank/DDBJ whole genome shotgun (WGS) entry which is preliminary data.</text>
</comment>
<feature type="transmembrane region" description="Helical" evidence="10">
    <location>
        <begin position="173"/>
        <end position="192"/>
    </location>
</feature>
<keyword evidence="14" id="KW-1185">Reference proteome</keyword>
<evidence type="ECO:0000256" key="6">
    <source>
        <dbReference type="ARBA" id="ARBA00023002"/>
    </source>
</evidence>
<dbReference type="PANTHER" id="PTHR34573:SF1">
    <property type="entry name" value="VITAMIN K EPOXIDE REDUCTASE DOMAIN-CONTAINING PROTEIN"/>
    <property type="match status" value="1"/>
</dbReference>
<proteinExistence type="inferred from homology"/>
<dbReference type="SMART" id="SM00756">
    <property type="entry name" value="VKc"/>
    <property type="match status" value="1"/>
</dbReference>
<evidence type="ECO:0000259" key="12">
    <source>
        <dbReference type="SMART" id="SM00756"/>
    </source>
</evidence>
<dbReference type="Pfam" id="PF07884">
    <property type="entry name" value="VKOR"/>
    <property type="match status" value="1"/>
</dbReference>
<feature type="transmembrane region" description="Helical" evidence="10">
    <location>
        <begin position="114"/>
        <end position="134"/>
    </location>
</feature>
<evidence type="ECO:0000256" key="10">
    <source>
        <dbReference type="SAM" id="Phobius"/>
    </source>
</evidence>
<evidence type="ECO:0000256" key="4">
    <source>
        <dbReference type="ARBA" id="ARBA00022719"/>
    </source>
</evidence>
<dbReference type="AlphaFoldDB" id="A0A9W7DNQ9"/>
<evidence type="ECO:0000256" key="1">
    <source>
        <dbReference type="ARBA" id="ARBA00004141"/>
    </source>
</evidence>
<protein>
    <recommendedName>
        <fullName evidence="12">Vitamin K epoxide reductase domain-containing protein</fullName>
    </recommendedName>
</protein>
<evidence type="ECO:0000256" key="2">
    <source>
        <dbReference type="ARBA" id="ARBA00006214"/>
    </source>
</evidence>
<gene>
    <name evidence="13" type="ORF">TrLO_g8174</name>
</gene>
<feature type="transmembrane region" description="Helical" evidence="10">
    <location>
        <begin position="204"/>
        <end position="221"/>
    </location>
</feature>
<dbReference type="PANTHER" id="PTHR34573">
    <property type="entry name" value="VKC DOMAIN-CONTAINING PROTEIN"/>
    <property type="match status" value="1"/>
</dbReference>
<evidence type="ECO:0000313" key="13">
    <source>
        <dbReference type="EMBL" id="GMH50464.1"/>
    </source>
</evidence>
<dbReference type="GO" id="GO:0016020">
    <property type="term" value="C:membrane"/>
    <property type="evidence" value="ECO:0007669"/>
    <property type="project" value="UniProtKB-SubCell"/>
</dbReference>
<organism evidence="13 14">
    <name type="scientific">Triparma laevis f. longispina</name>
    <dbReference type="NCBI Taxonomy" id="1714387"/>
    <lineage>
        <taxon>Eukaryota</taxon>
        <taxon>Sar</taxon>
        <taxon>Stramenopiles</taxon>
        <taxon>Ochrophyta</taxon>
        <taxon>Bolidophyceae</taxon>
        <taxon>Parmales</taxon>
        <taxon>Triparmaceae</taxon>
        <taxon>Triparma</taxon>
    </lineage>
</organism>
<dbReference type="InterPro" id="IPR012932">
    <property type="entry name" value="VKOR"/>
</dbReference>
<keyword evidence="11" id="KW-0732">Signal</keyword>
<evidence type="ECO:0000313" key="14">
    <source>
        <dbReference type="Proteomes" id="UP001165122"/>
    </source>
</evidence>
<name>A0A9W7DNQ9_9STRA</name>
<feature type="signal peptide" evidence="11">
    <location>
        <begin position="1"/>
        <end position="22"/>
    </location>
</feature>
<keyword evidence="8" id="KW-1015">Disulfide bond</keyword>
<feature type="transmembrane region" description="Helical" evidence="10">
    <location>
        <begin position="146"/>
        <end position="166"/>
    </location>
</feature>